<dbReference type="Pfam" id="PF00512">
    <property type="entry name" value="HisKA"/>
    <property type="match status" value="1"/>
</dbReference>
<dbReference type="InterPro" id="IPR050398">
    <property type="entry name" value="HssS/ArlS-like"/>
</dbReference>
<gene>
    <name evidence="17" type="ORF">AMD01_03675</name>
</gene>
<feature type="domain" description="HAMP" evidence="16">
    <location>
        <begin position="178"/>
        <end position="230"/>
    </location>
</feature>
<evidence type="ECO:0000256" key="8">
    <source>
        <dbReference type="ARBA" id="ARBA00022741"/>
    </source>
</evidence>
<dbReference type="Gene3D" id="3.30.565.10">
    <property type="entry name" value="Histidine kinase-like ATPase, C-terminal domain"/>
    <property type="match status" value="1"/>
</dbReference>
<dbReference type="Proteomes" id="UP000037558">
    <property type="component" value="Unassembled WGS sequence"/>
</dbReference>
<keyword evidence="13 14" id="KW-0472">Membrane</keyword>
<dbReference type="PRINTS" id="PR00344">
    <property type="entry name" value="BCTRLSENSOR"/>
</dbReference>
<evidence type="ECO:0000313" key="18">
    <source>
        <dbReference type="Proteomes" id="UP000037558"/>
    </source>
</evidence>
<evidence type="ECO:0000313" key="17">
    <source>
        <dbReference type="EMBL" id="KOO50843.1"/>
    </source>
</evidence>
<evidence type="ECO:0000256" key="7">
    <source>
        <dbReference type="ARBA" id="ARBA00022692"/>
    </source>
</evidence>
<evidence type="ECO:0000256" key="10">
    <source>
        <dbReference type="ARBA" id="ARBA00022840"/>
    </source>
</evidence>
<dbReference type="EC" id="2.7.13.3" evidence="3"/>
<evidence type="ECO:0000256" key="12">
    <source>
        <dbReference type="ARBA" id="ARBA00023012"/>
    </source>
</evidence>
<evidence type="ECO:0000256" key="5">
    <source>
        <dbReference type="ARBA" id="ARBA00022553"/>
    </source>
</evidence>
<dbReference type="PATRIC" id="fig|284581.3.peg.1034"/>
<comment type="caution">
    <text evidence="17">The sequence shown here is derived from an EMBL/GenBank/DDBJ whole genome shotgun (WGS) entry which is preliminary data.</text>
</comment>
<evidence type="ECO:0000259" key="15">
    <source>
        <dbReference type="PROSITE" id="PS50109"/>
    </source>
</evidence>
<evidence type="ECO:0000256" key="13">
    <source>
        <dbReference type="ARBA" id="ARBA00023136"/>
    </source>
</evidence>
<evidence type="ECO:0000256" key="4">
    <source>
        <dbReference type="ARBA" id="ARBA00022475"/>
    </source>
</evidence>
<comment type="subcellular location">
    <subcellularLocation>
        <location evidence="2">Cell membrane</location>
        <topology evidence="2">Multi-pass membrane protein</topology>
    </subcellularLocation>
</comment>
<reference evidence="18" key="1">
    <citation type="submission" date="2015-08" db="EMBL/GenBank/DDBJ databases">
        <title>Fjat-14210 dsm16467.</title>
        <authorList>
            <person name="Liu B."/>
            <person name="Wang J."/>
            <person name="Zhu Y."/>
            <person name="Liu G."/>
            <person name="Chen Q."/>
            <person name="Chen Z."/>
            <person name="Lan J."/>
            <person name="Che J."/>
            <person name="Ge C."/>
            <person name="Shi H."/>
            <person name="Pan Z."/>
            <person name="Liu X."/>
        </authorList>
    </citation>
    <scope>NUCLEOTIDE SEQUENCE [LARGE SCALE GENOMIC DNA]</scope>
    <source>
        <strain evidence="18">DSM 16467</strain>
    </source>
</reference>
<keyword evidence="12" id="KW-0902">Two-component regulatory system</keyword>
<feature type="transmembrane region" description="Helical" evidence="14">
    <location>
        <begin position="6"/>
        <end position="29"/>
    </location>
</feature>
<evidence type="ECO:0000256" key="1">
    <source>
        <dbReference type="ARBA" id="ARBA00000085"/>
    </source>
</evidence>
<dbReference type="InterPro" id="IPR003660">
    <property type="entry name" value="HAMP_dom"/>
</dbReference>
<evidence type="ECO:0000256" key="14">
    <source>
        <dbReference type="SAM" id="Phobius"/>
    </source>
</evidence>
<evidence type="ECO:0000259" key="16">
    <source>
        <dbReference type="PROSITE" id="PS50885"/>
    </source>
</evidence>
<feature type="transmembrane region" description="Helical" evidence="14">
    <location>
        <begin position="158"/>
        <end position="181"/>
    </location>
</feature>
<dbReference type="STRING" id="284581.AMD01_03675"/>
<protein>
    <recommendedName>
        <fullName evidence="3">histidine kinase</fullName>
        <ecNumber evidence="3">2.7.13.3</ecNumber>
    </recommendedName>
</protein>
<evidence type="ECO:0000256" key="2">
    <source>
        <dbReference type="ARBA" id="ARBA00004651"/>
    </source>
</evidence>
<dbReference type="EMBL" id="LILC01000002">
    <property type="protein sequence ID" value="KOO50843.1"/>
    <property type="molecule type" value="Genomic_DNA"/>
</dbReference>
<dbReference type="GO" id="GO:0005886">
    <property type="term" value="C:plasma membrane"/>
    <property type="evidence" value="ECO:0007669"/>
    <property type="project" value="UniProtKB-SubCell"/>
</dbReference>
<dbReference type="GO" id="GO:0000155">
    <property type="term" value="F:phosphorelay sensor kinase activity"/>
    <property type="evidence" value="ECO:0007669"/>
    <property type="project" value="InterPro"/>
</dbReference>
<sequence length="452" mass="52451">MKNRPLFAQILLVFSLLIVIIGITLIFLIKGTLHTFFKNEIYSNIEASQQLFTYGDRSLQSTRSQKQIQNLRSVQHLFINEKGQLYQKSELPNWAVKRFYKEALLQEVNEKRYTLTVKGDVMFYIIRKVKIGEENYYHVSYMWDSYRQELVKTLLSRLMVLIILVLLCGIGIVLLFSKWLAKPIVEMKKHVQRIAKRQWDEPIMMDRKDEIGVLAASIDSMRIQLKAQDEAQQSMLQHISHDLKTPIMVIQSYTEALRDGIYPNGTFETSLDTIQKEADRLQLKIKDLLYLTKLDYMAQQNLRADSVDFRQLIEEVKMRLHTRKSEVNVTINVEEVPFYSDEEQWKVVFENLFDNALKYAKEQIDISIKSVDGDILICFANDGPPIEEALLAHLFEPFQKGKKGQYGLGLAIVKRIASLYRANVYARNTADGVAFYIRIPGKYTGNQALKKG</sequence>
<comment type="catalytic activity">
    <reaction evidence="1">
        <text>ATP + protein L-histidine = ADP + protein N-phospho-L-histidine.</text>
        <dbReference type="EC" id="2.7.13.3"/>
    </reaction>
</comment>
<dbReference type="RefSeq" id="WP_053400018.1">
    <property type="nucleotide sequence ID" value="NZ_JAUKEN010000002.1"/>
</dbReference>
<keyword evidence="5" id="KW-0597">Phosphoprotein</keyword>
<feature type="domain" description="Histidine kinase" evidence="15">
    <location>
        <begin position="238"/>
        <end position="443"/>
    </location>
</feature>
<dbReference type="SMART" id="SM00387">
    <property type="entry name" value="HATPase_c"/>
    <property type="match status" value="1"/>
</dbReference>
<dbReference type="PANTHER" id="PTHR45528">
    <property type="entry name" value="SENSOR HISTIDINE KINASE CPXA"/>
    <property type="match status" value="1"/>
</dbReference>
<evidence type="ECO:0000256" key="11">
    <source>
        <dbReference type="ARBA" id="ARBA00022989"/>
    </source>
</evidence>
<dbReference type="SUPFAM" id="SSF55874">
    <property type="entry name" value="ATPase domain of HSP90 chaperone/DNA topoisomerase II/histidine kinase"/>
    <property type="match status" value="1"/>
</dbReference>
<dbReference type="SUPFAM" id="SSF47384">
    <property type="entry name" value="Homodimeric domain of signal transducing histidine kinase"/>
    <property type="match status" value="1"/>
</dbReference>
<keyword evidence="9" id="KW-0418">Kinase</keyword>
<dbReference type="InterPro" id="IPR036890">
    <property type="entry name" value="HATPase_C_sf"/>
</dbReference>
<accession>A0A0M0LJF6</accession>
<keyword evidence="10" id="KW-0067">ATP-binding</keyword>
<dbReference type="Gene3D" id="1.10.287.130">
    <property type="match status" value="1"/>
</dbReference>
<evidence type="ECO:0000256" key="6">
    <source>
        <dbReference type="ARBA" id="ARBA00022679"/>
    </source>
</evidence>
<dbReference type="CDD" id="cd06225">
    <property type="entry name" value="HAMP"/>
    <property type="match status" value="1"/>
</dbReference>
<dbReference type="Gene3D" id="6.10.340.10">
    <property type="match status" value="1"/>
</dbReference>
<dbReference type="CDD" id="cd00082">
    <property type="entry name" value="HisKA"/>
    <property type="match status" value="1"/>
</dbReference>
<keyword evidence="6" id="KW-0808">Transferase</keyword>
<dbReference type="PROSITE" id="PS50109">
    <property type="entry name" value="HIS_KIN"/>
    <property type="match status" value="1"/>
</dbReference>
<dbReference type="InterPro" id="IPR036097">
    <property type="entry name" value="HisK_dim/P_sf"/>
</dbReference>
<keyword evidence="11 14" id="KW-1133">Transmembrane helix</keyword>
<keyword evidence="8" id="KW-0547">Nucleotide-binding</keyword>
<dbReference type="GO" id="GO:0005524">
    <property type="term" value="F:ATP binding"/>
    <property type="evidence" value="ECO:0007669"/>
    <property type="project" value="UniProtKB-KW"/>
</dbReference>
<dbReference type="SMART" id="SM00304">
    <property type="entry name" value="HAMP"/>
    <property type="match status" value="1"/>
</dbReference>
<keyword evidence="18" id="KW-1185">Reference proteome</keyword>
<dbReference type="InterPro" id="IPR005467">
    <property type="entry name" value="His_kinase_dom"/>
</dbReference>
<dbReference type="Pfam" id="PF02518">
    <property type="entry name" value="HATPase_c"/>
    <property type="match status" value="1"/>
</dbReference>
<dbReference type="InterPro" id="IPR003594">
    <property type="entry name" value="HATPase_dom"/>
</dbReference>
<dbReference type="InterPro" id="IPR003661">
    <property type="entry name" value="HisK_dim/P_dom"/>
</dbReference>
<dbReference type="PROSITE" id="PS50885">
    <property type="entry name" value="HAMP"/>
    <property type="match status" value="1"/>
</dbReference>
<dbReference type="Pfam" id="PF00672">
    <property type="entry name" value="HAMP"/>
    <property type="match status" value="1"/>
</dbReference>
<evidence type="ECO:0000256" key="3">
    <source>
        <dbReference type="ARBA" id="ARBA00012438"/>
    </source>
</evidence>
<dbReference type="AlphaFoldDB" id="A0A0M0LJF6"/>
<proteinExistence type="predicted"/>
<dbReference type="SMART" id="SM00388">
    <property type="entry name" value="HisKA"/>
    <property type="match status" value="1"/>
</dbReference>
<keyword evidence="7 14" id="KW-0812">Transmembrane</keyword>
<keyword evidence="4" id="KW-1003">Cell membrane</keyword>
<dbReference type="OrthoDB" id="9780718at2"/>
<evidence type="ECO:0000256" key="9">
    <source>
        <dbReference type="ARBA" id="ARBA00022777"/>
    </source>
</evidence>
<name>A0A0M0LJF6_9BACI</name>
<dbReference type="PANTHER" id="PTHR45528:SF1">
    <property type="entry name" value="SENSOR HISTIDINE KINASE CPXA"/>
    <property type="match status" value="1"/>
</dbReference>
<organism evidence="17 18">
    <name type="scientific">Priestia koreensis</name>
    <dbReference type="NCBI Taxonomy" id="284581"/>
    <lineage>
        <taxon>Bacteria</taxon>
        <taxon>Bacillati</taxon>
        <taxon>Bacillota</taxon>
        <taxon>Bacilli</taxon>
        <taxon>Bacillales</taxon>
        <taxon>Bacillaceae</taxon>
        <taxon>Priestia</taxon>
    </lineage>
</organism>
<dbReference type="InterPro" id="IPR004358">
    <property type="entry name" value="Sig_transdc_His_kin-like_C"/>
</dbReference>
<dbReference type="SUPFAM" id="SSF158472">
    <property type="entry name" value="HAMP domain-like"/>
    <property type="match status" value="1"/>
</dbReference>